<feature type="domain" description="AB hydrolase-1" evidence="1">
    <location>
        <begin position="10"/>
        <end position="287"/>
    </location>
</feature>
<dbReference type="Proteomes" id="UP000028582">
    <property type="component" value="Unassembled WGS sequence"/>
</dbReference>
<evidence type="ECO:0000313" key="3">
    <source>
        <dbReference type="Proteomes" id="UP000028582"/>
    </source>
</evidence>
<reference evidence="2 3" key="1">
    <citation type="submission" date="2013-11" db="EMBL/GenBank/DDBJ databases">
        <title>The Genome Sequence of Phytophthora parasitica P1976.</title>
        <authorList>
            <consortium name="The Broad Institute Genomics Platform"/>
            <person name="Russ C."/>
            <person name="Tyler B."/>
            <person name="Panabieres F."/>
            <person name="Shan W."/>
            <person name="Tripathy S."/>
            <person name="Grunwald N."/>
            <person name="Machado M."/>
            <person name="Johnson C.S."/>
            <person name="Walker B."/>
            <person name="Young S."/>
            <person name="Zeng Q."/>
            <person name="Gargeya S."/>
            <person name="Fitzgerald M."/>
            <person name="Haas B."/>
            <person name="Abouelleil A."/>
            <person name="Allen A.W."/>
            <person name="Alvarado L."/>
            <person name="Arachchi H.M."/>
            <person name="Berlin A.M."/>
            <person name="Chapman S.B."/>
            <person name="Gainer-Dewar J."/>
            <person name="Goldberg J."/>
            <person name="Griggs A."/>
            <person name="Gujja S."/>
            <person name="Hansen M."/>
            <person name="Howarth C."/>
            <person name="Imamovic A."/>
            <person name="Ireland A."/>
            <person name="Larimer J."/>
            <person name="McCowan C."/>
            <person name="Murphy C."/>
            <person name="Pearson M."/>
            <person name="Poon T.W."/>
            <person name="Priest M."/>
            <person name="Roberts A."/>
            <person name="Saif S."/>
            <person name="Shea T."/>
            <person name="Sisk P."/>
            <person name="Sykes S."/>
            <person name="Wortman J."/>
            <person name="Nusbaum C."/>
            <person name="Birren B."/>
        </authorList>
    </citation>
    <scope>NUCLEOTIDE SEQUENCE [LARGE SCALE GENOMIC DNA]</scope>
    <source>
        <strain evidence="2 3">P1976</strain>
    </source>
</reference>
<dbReference type="SUPFAM" id="SSF53474">
    <property type="entry name" value="alpha/beta-Hydrolases"/>
    <property type="match status" value="1"/>
</dbReference>
<evidence type="ECO:0000259" key="1">
    <source>
        <dbReference type="Pfam" id="PF12697"/>
    </source>
</evidence>
<dbReference type="AlphaFoldDB" id="A0A080ZCV8"/>
<accession>A0A080ZCV8</accession>
<comment type="caution">
    <text evidence="2">The sequence shown here is derived from an EMBL/GenBank/DDBJ whole genome shotgun (WGS) entry which is preliminary data.</text>
</comment>
<name>A0A080ZCV8_PHYNI</name>
<dbReference type="Pfam" id="PF12697">
    <property type="entry name" value="Abhydrolase_6"/>
    <property type="match status" value="1"/>
</dbReference>
<dbReference type="Gene3D" id="3.40.50.1820">
    <property type="entry name" value="alpha/beta hydrolase"/>
    <property type="match status" value="1"/>
</dbReference>
<dbReference type="EMBL" id="ANJA01003269">
    <property type="protein sequence ID" value="ETO64469.1"/>
    <property type="molecule type" value="Genomic_DNA"/>
</dbReference>
<evidence type="ECO:0000313" key="2">
    <source>
        <dbReference type="EMBL" id="ETO64469.1"/>
    </source>
</evidence>
<dbReference type="InterPro" id="IPR000073">
    <property type="entry name" value="AB_hydrolase_1"/>
</dbReference>
<organism evidence="2 3">
    <name type="scientific">Phytophthora nicotianae P1976</name>
    <dbReference type="NCBI Taxonomy" id="1317066"/>
    <lineage>
        <taxon>Eukaryota</taxon>
        <taxon>Sar</taxon>
        <taxon>Stramenopiles</taxon>
        <taxon>Oomycota</taxon>
        <taxon>Peronosporomycetes</taxon>
        <taxon>Peronosporales</taxon>
        <taxon>Peronosporaceae</taxon>
        <taxon>Phytophthora</taxon>
    </lineage>
</organism>
<dbReference type="OrthoDB" id="115372at2759"/>
<gene>
    <name evidence="2" type="ORF">F444_18013</name>
</gene>
<sequence length="308" mass="35230">MPTPTKAPLLLFVHGTSFCKQIWKPIQHQLEKSPLSQRAQFTSMDLPYHGAKRDNSVRAVVDEVSASVRHPAGDWLARNSAEIYSEILQLYQEDTESGFERRSIIGIGHSVGAATLWNIEAQNPGTFAGLVLFEPIVEKPGTRDPKTQRFMFNTTLNREYRWPNYEAAVRYCEDFKGFASWDRESLKGWREGAIVPEQDGSESVVLACHPTIEASIYCQNWLWLSDHELAKISCPVSFYGGARSKVFAHDYFEKLEQRWPWIYTNHFPMENTSHNLVMENPKACARAILDSIKTLDCFNSQEKFEFVG</sequence>
<proteinExistence type="predicted"/>
<protein>
    <recommendedName>
        <fullName evidence="1">AB hydrolase-1 domain-containing protein</fullName>
    </recommendedName>
</protein>
<dbReference type="InterPro" id="IPR029058">
    <property type="entry name" value="AB_hydrolase_fold"/>
</dbReference>